<proteinExistence type="predicted"/>
<dbReference type="Gene3D" id="1.10.10.1320">
    <property type="entry name" value="Anti-sigma factor, zinc-finger domain"/>
    <property type="match status" value="1"/>
</dbReference>
<protein>
    <submittedName>
        <fullName evidence="2">ChrR family anti-sigma-E factor</fullName>
    </submittedName>
</protein>
<dbReference type="Pfam" id="PF12973">
    <property type="entry name" value="Cupin_7"/>
    <property type="match status" value="1"/>
</dbReference>
<evidence type="ECO:0000259" key="1">
    <source>
        <dbReference type="Pfam" id="PF12973"/>
    </source>
</evidence>
<evidence type="ECO:0000313" key="2">
    <source>
        <dbReference type="EMBL" id="MCV2883198.1"/>
    </source>
</evidence>
<dbReference type="InterPro" id="IPR014710">
    <property type="entry name" value="RmlC-like_jellyroll"/>
</dbReference>
<dbReference type="Proteomes" id="UP001652504">
    <property type="component" value="Unassembled WGS sequence"/>
</dbReference>
<keyword evidence="3" id="KW-1185">Reference proteome</keyword>
<feature type="domain" description="ChrR-like cupin" evidence="1">
    <location>
        <begin position="112"/>
        <end position="195"/>
    </location>
</feature>
<reference evidence="2 3" key="1">
    <citation type="submission" date="2022-10" db="EMBL/GenBank/DDBJ databases">
        <title>Aestuariibacter sp. AA17 isolated from Montipora capitata coral fragment.</title>
        <authorList>
            <person name="Emsley S.A."/>
            <person name="Pfannmuller K.M."/>
            <person name="Loughran R.M."/>
            <person name="Shlafstein M."/>
            <person name="Papke E."/>
            <person name="Saw J.H."/>
            <person name="Ushijima B."/>
            <person name="Videau P."/>
        </authorList>
    </citation>
    <scope>NUCLEOTIDE SEQUENCE [LARGE SCALE GENOMIC DNA]</scope>
    <source>
        <strain evidence="2 3">AA17</strain>
    </source>
</reference>
<dbReference type="NCBIfam" id="TIGR02451">
    <property type="entry name" value="anti_sig_ChrR"/>
    <property type="match status" value="1"/>
</dbReference>
<evidence type="ECO:0000313" key="3">
    <source>
        <dbReference type="Proteomes" id="UP001652504"/>
    </source>
</evidence>
<name>A0ABT3A3L4_9ALTE</name>
<sequence length="220" mass="24306">MINLHPTATQLQSFAQGVCSPGVALMVSAHVDMCEKCQQQLCLFLDEIGSREIDNASIDMSIEYDTMLSDILRLPEAEARRGIFVEPTLELDGKRFHVPRALQRYVAKTGNWSRLLGNLWQAPVNLGDGTKANFIFMEEGGSVPEHTHKGEELTLVIDGQFSDGIGRYDAGDFIALDGTHKHTPKADTSDGCLVFSIVDKPLHFTSGVARLLNPFSHLFF</sequence>
<dbReference type="InterPro" id="IPR011051">
    <property type="entry name" value="RmlC_Cupin_sf"/>
</dbReference>
<dbReference type="EMBL" id="JAOWKX010000001">
    <property type="protein sequence ID" value="MCV2883198.1"/>
    <property type="molecule type" value="Genomic_DNA"/>
</dbReference>
<accession>A0ABT3A3L4</accession>
<dbReference type="SUPFAM" id="SSF51182">
    <property type="entry name" value="RmlC-like cupins"/>
    <property type="match status" value="1"/>
</dbReference>
<organism evidence="2 3">
    <name type="scientific">Fluctibacter corallii</name>
    <dbReference type="NCBI Taxonomy" id="2984329"/>
    <lineage>
        <taxon>Bacteria</taxon>
        <taxon>Pseudomonadati</taxon>
        <taxon>Pseudomonadota</taxon>
        <taxon>Gammaproteobacteria</taxon>
        <taxon>Alteromonadales</taxon>
        <taxon>Alteromonadaceae</taxon>
        <taxon>Fluctibacter</taxon>
    </lineage>
</organism>
<dbReference type="InterPro" id="IPR041916">
    <property type="entry name" value="Anti_sigma_zinc_sf"/>
</dbReference>
<dbReference type="CDD" id="cd20301">
    <property type="entry name" value="cupin_ChrR"/>
    <property type="match status" value="1"/>
</dbReference>
<comment type="caution">
    <text evidence="2">The sequence shown here is derived from an EMBL/GenBank/DDBJ whole genome shotgun (WGS) entry which is preliminary data.</text>
</comment>
<dbReference type="RefSeq" id="WP_263710402.1">
    <property type="nucleotide sequence ID" value="NZ_JAOWKX010000001.1"/>
</dbReference>
<gene>
    <name evidence="2" type="ORF">OE749_00635</name>
</gene>
<dbReference type="InterPro" id="IPR012807">
    <property type="entry name" value="Anti-sigma_ChrR"/>
</dbReference>
<dbReference type="Gene3D" id="2.60.120.10">
    <property type="entry name" value="Jelly Rolls"/>
    <property type="match status" value="1"/>
</dbReference>
<dbReference type="InterPro" id="IPR025979">
    <property type="entry name" value="ChrR-like_cupin_dom"/>
</dbReference>